<evidence type="ECO:0000256" key="6">
    <source>
        <dbReference type="SAM" id="MobiDB-lite"/>
    </source>
</evidence>
<evidence type="ECO:0000256" key="3">
    <source>
        <dbReference type="ARBA" id="ARBA00022517"/>
    </source>
</evidence>
<evidence type="ECO:0000256" key="1">
    <source>
        <dbReference type="ARBA" id="ARBA00008838"/>
    </source>
</evidence>
<feature type="region of interest" description="Disordered" evidence="6">
    <location>
        <begin position="156"/>
        <end position="218"/>
    </location>
</feature>
<feature type="compositionally biased region" description="Acidic residues" evidence="6">
    <location>
        <begin position="298"/>
        <end position="310"/>
    </location>
</feature>
<feature type="compositionally biased region" description="Polar residues" evidence="6">
    <location>
        <begin position="12"/>
        <end position="27"/>
    </location>
</feature>
<keyword evidence="8" id="KW-1185">Reference proteome</keyword>
<dbReference type="GO" id="GO:0005730">
    <property type="term" value="C:nucleolus"/>
    <property type="evidence" value="ECO:0007669"/>
    <property type="project" value="UniProtKB-SubCell"/>
</dbReference>
<evidence type="ECO:0000256" key="5">
    <source>
        <dbReference type="PIRNR" id="PIRNR017302"/>
    </source>
</evidence>
<comment type="subcellular location">
    <subcellularLocation>
        <location evidence="5">Nucleus</location>
        <location evidence="5">Nucleolus</location>
    </subcellularLocation>
    <subcellularLocation>
        <location evidence="5">Nucleus</location>
        <location evidence="5">Nucleoplasm</location>
    </subcellularLocation>
</comment>
<organism evidence="7 8">
    <name type="scientific">Dendrothele bispora (strain CBS 962.96)</name>
    <dbReference type="NCBI Taxonomy" id="1314807"/>
    <lineage>
        <taxon>Eukaryota</taxon>
        <taxon>Fungi</taxon>
        <taxon>Dikarya</taxon>
        <taxon>Basidiomycota</taxon>
        <taxon>Agaricomycotina</taxon>
        <taxon>Agaricomycetes</taxon>
        <taxon>Agaricomycetidae</taxon>
        <taxon>Agaricales</taxon>
        <taxon>Agaricales incertae sedis</taxon>
        <taxon>Dendrothele</taxon>
    </lineage>
</organism>
<dbReference type="AlphaFoldDB" id="A0A4V4HCU5"/>
<gene>
    <name evidence="7" type="ORF">K435DRAFT_764933</name>
</gene>
<accession>A0A4V4HCU5</accession>
<dbReference type="GO" id="GO:0000027">
    <property type="term" value="P:ribosomal large subunit assembly"/>
    <property type="evidence" value="ECO:0007669"/>
    <property type="project" value="UniProtKB-UniRule"/>
</dbReference>
<dbReference type="GO" id="GO:0006364">
    <property type="term" value="P:rRNA processing"/>
    <property type="evidence" value="ECO:0007669"/>
    <property type="project" value="TreeGrafter"/>
</dbReference>
<evidence type="ECO:0000313" key="8">
    <source>
        <dbReference type="Proteomes" id="UP000297245"/>
    </source>
</evidence>
<dbReference type="Proteomes" id="UP000297245">
    <property type="component" value="Unassembled WGS sequence"/>
</dbReference>
<proteinExistence type="inferred from homology"/>
<protein>
    <recommendedName>
        <fullName evidence="2 5">Ribosome biogenesis protein NOP53</fullName>
    </recommendedName>
</protein>
<comment type="function">
    <text evidence="5">May play a role in ribosome biogenesis.</text>
</comment>
<comment type="similarity">
    <text evidence="1 5">Belongs to the NOP53 family.</text>
</comment>
<feature type="compositionally biased region" description="Basic residues" evidence="6">
    <location>
        <begin position="1"/>
        <end position="11"/>
    </location>
</feature>
<dbReference type="GO" id="GO:0005654">
    <property type="term" value="C:nucleoplasm"/>
    <property type="evidence" value="ECO:0007669"/>
    <property type="project" value="UniProtKB-SubCell"/>
</dbReference>
<dbReference type="OrthoDB" id="5072at2759"/>
<feature type="region of interest" description="Disordered" evidence="6">
    <location>
        <begin position="285"/>
        <end position="324"/>
    </location>
</feature>
<keyword evidence="4 5" id="KW-0539">Nucleus</keyword>
<feature type="region of interest" description="Disordered" evidence="6">
    <location>
        <begin position="1"/>
        <end position="39"/>
    </location>
</feature>
<sequence length="469" mass="52318">MAKDKHSRAAKSTRSSVGAPSQLSQPSRKGKKAWRKNVDIQDVEKGLEEMREEERIDTEKVPDAQLFEIDTKGDEKVRKRFSTSSLTSAKILAQRSAVPAVFSRTTTTASFSKGDTPKRKRVTQAEKDRLLRIAKRPRKGPFGVILDESEDKWAGAAAAQGVSSAVKSSGQYDPWASPSTSDPSFSSPSTSKPPLTDFIRDIVTKPTPKAPTHSQNLEHPHKLISLPAVPAPHAGTSYNPSVDAHQELLRRAVEVEETREEKRVKEGEVKEKMVKARALDTLEGEEQGAPGMVVDKEGETDDKEEEEEEWQGVVKKQTSRKTAQKKKAAKLLAEKRHLAAMAARKRQNAFLSSLSSKVIRRSASSLPTAEEIAARRQAAILARFRNGLAGQKLGKYVVPLDEVDVQLGEDLTETLRGLKASNLFKDRFLNLQQRALIEPRTRVLPKKAKRRVIEYEKHAWKRFDREQNA</sequence>
<evidence type="ECO:0000256" key="4">
    <source>
        <dbReference type="ARBA" id="ARBA00023242"/>
    </source>
</evidence>
<dbReference type="PANTHER" id="PTHR14211">
    <property type="entry name" value="GLIOMA SUPPRESSOR CANDIDATE REGION GENE 2"/>
    <property type="match status" value="1"/>
</dbReference>
<evidence type="ECO:0000313" key="7">
    <source>
        <dbReference type="EMBL" id="THU84565.1"/>
    </source>
</evidence>
<dbReference type="PIRSF" id="PIRSF017302">
    <property type="entry name" value="Gltscr2"/>
    <property type="match status" value="1"/>
</dbReference>
<keyword evidence="3 5" id="KW-0690">Ribosome biogenesis</keyword>
<feature type="compositionally biased region" description="Low complexity" evidence="6">
    <location>
        <begin position="156"/>
        <end position="194"/>
    </location>
</feature>
<reference evidence="7 8" key="1">
    <citation type="journal article" date="2019" name="Nat. Ecol. Evol.">
        <title>Megaphylogeny resolves global patterns of mushroom evolution.</title>
        <authorList>
            <person name="Varga T."/>
            <person name="Krizsan K."/>
            <person name="Foldi C."/>
            <person name="Dima B."/>
            <person name="Sanchez-Garcia M."/>
            <person name="Sanchez-Ramirez S."/>
            <person name="Szollosi G.J."/>
            <person name="Szarkandi J.G."/>
            <person name="Papp V."/>
            <person name="Albert L."/>
            <person name="Andreopoulos W."/>
            <person name="Angelini C."/>
            <person name="Antonin V."/>
            <person name="Barry K.W."/>
            <person name="Bougher N.L."/>
            <person name="Buchanan P."/>
            <person name="Buyck B."/>
            <person name="Bense V."/>
            <person name="Catcheside P."/>
            <person name="Chovatia M."/>
            <person name="Cooper J."/>
            <person name="Damon W."/>
            <person name="Desjardin D."/>
            <person name="Finy P."/>
            <person name="Geml J."/>
            <person name="Haridas S."/>
            <person name="Hughes K."/>
            <person name="Justo A."/>
            <person name="Karasinski D."/>
            <person name="Kautmanova I."/>
            <person name="Kiss B."/>
            <person name="Kocsube S."/>
            <person name="Kotiranta H."/>
            <person name="LaButti K.M."/>
            <person name="Lechner B.E."/>
            <person name="Liimatainen K."/>
            <person name="Lipzen A."/>
            <person name="Lukacs Z."/>
            <person name="Mihaltcheva S."/>
            <person name="Morgado L.N."/>
            <person name="Niskanen T."/>
            <person name="Noordeloos M.E."/>
            <person name="Ohm R.A."/>
            <person name="Ortiz-Santana B."/>
            <person name="Ovrebo C."/>
            <person name="Racz N."/>
            <person name="Riley R."/>
            <person name="Savchenko A."/>
            <person name="Shiryaev A."/>
            <person name="Soop K."/>
            <person name="Spirin V."/>
            <person name="Szebenyi C."/>
            <person name="Tomsovsky M."/>
            <person name="Tulloss R.E."/>
            <person name="Uehling J."/>
            <person name="Grigoriev I.V."/>
            <person name="Vagvolgyi C."/>
            <person name="Papp T."/>
            <person name="Martin F.M."/>
            <person name="Miettinen O."/>
            <person name="Hibbett D.S."/>
            <person name="Nagy L.G."/>
        </authorList>
    </citation>
    <scope>NUCLEOTIDE SEQUENCE [LARGE SCALE GENOMIC DNA]</scope>
    <source>
        <strain evidence="7 8">CBS 962.96</strain>
    </source>
</reference>
<dbReference type="Pfam" id="PF07767">
    <property type="entry name" value="Nop53"/>
    <property type="match status" value="1"/>
</dbReference>
<dbReference type="EMBL" id="ML179592">
    <property type="protein sequence ID" value="THU84565.1"/>
    <property type="molecule type" value="Genomic_DNA"/>
</dbReference>
<evidence type="ECO:0000256" key="2">
    <source>
        <dbReference type="ARBA" id="ARBA00018339"/>
    </source>
</evidence>
<dbReference type="InterPro" id="IPR011687">
    <property type="entry name" value="Nop53/GLTSCR2"/>
</dbReference>
<dbReference type="PANTHER" id="PTHR14211:SF7">
    <property type="entry name" value="RIBOSOME BIOGENESIS PROTEIN NOP53"/>
    <property type="match status" value="1"/>
</dbReference>
<name>A0A4V4HCU5_DENBC</name>
<dbReference type="GO" id="GO:0008097">
    <property type="term" value="F:5S rRNA binding"/>
    <property type="evidence" value="ECO:0007669"/>
    <property type="project" value="TreeGrafter"/>
</dbReference>